<gene>
    <name evidence="1" type="ORF">SFRA_016115</name>
</gene>
<dbReference type="Pfam" id="PF01904">
    <property type="entry name" value="DUF72"/>
    <property type="match status" value="1"/>
</dbReference>
<evidence type="ECO:0000313" key="1">
    <source>
        <dbReference type="EMBL" id="RKM94799.1"/>
    </source>
</evidence>
<dbReference type="Proteomes" id="UP000028058">
    <property type="component" value="Unassembled WGS sequence"/>
</dbReference>
<dbReference type="PANTHER" id="PTHR30348">
    <property type="entry name" value="UNCHARACTERIZED PROTEIN YECE"/>
    <property type="match status" value="1"/>
</dbReference>
<protein>
    <submittedName>
        <fullName evidence="1">DUF72 domain-containing protein</fullName>
    </submittedName>
</protein>
<dbReference type="Gene3D" id="3.20.20.410">
    <property type="entry name" value="Protein of unknown function UPF0759"/>
    <property type="match status" value="1"/>
</dbReference>
<keyword evidence="2" id="KW-1185">Reference proteome</keyword>
<dbReference type="RefSeq" id="WP_043471832.1">
    <property type="nucleotide sequence ID" value="NZ_CP134822.1"/>
</dbReference>
<dbReference type="InterPro" id="IPR036520">
    <property type="entry name" value="UPF0759_sf"/>
</dbReference>
<dbReference type="PANTHER" id="PTHR30348:SF13">
    <property type="entry name" value="UPF0759 PROTEIN YUNF"/>
    <property type="match status" value="1"/>
</dbReference>
<comment type="caution">
    <text evidence="1">The sequence shown here is derived from an EMBL/GenBank/DDBJ whole genome shotgun (WGS) entry which is preliminary data.</text>
</comment>
<accession>A0A420V1T7</accession>
<dbReference type="EMBL" id="JNAD02000007">
    <property type="protein sequence ID" value="RKM94799.1"/>
    <property type="molecule type" value="Genomic_DNA"/>
</dbReference>
<dbReference type="SUPFAM" id="SSF117396">
    <property type="entry name" value="TM1631-like"/>
    <property type="match status" value="1"/>
</dbReference>
<name>A0A420V1T7_9ACTN</name>
<dbReference type="InterPro" id="IPR002763">
    <property type="entry name" value="DUF72"/>
</dbReference>
<proteinExistence type="predicted"/>
<sequence length="296" mass="32364">MGEILVGTCSWTDRALIASGWYPPGRRDPEGRLRHYAERFAVVEVDASYYALPSRRNSLLWAERTPPGFVFDVKAFSLLTGHPTPQASLPADLRPVLPRQRGRGPGSTDPALLDEVWQRFTTAIEPLREAGRLGTVLFQFPPWFAPGARAGDALGACAERTAGWPVAVEFRHPDWWRADTREATAALLTRLGFAAVAVDMAQGLPASVPPATPVTSPRLGVVRFHGRSTAWGTGSKEDRFRHGYTEDELATWVPKVRGMAERAERLHVLFNNCCGDAAVRAAESMRALLGLPAGVT</sequence>
<reference evidence="1 2" key="1">
    <citation type="journal article" date="2014" name="Genome Announc.">
        <title>Draft Genome Sequence of Streptomyces fradiae ATCC 19609, a Strain Highly Sensitive to Antibiotics.</title>
        <authorList>
            <person name="Bekker O.B."/>
            <person name="Klimina K.M."/>
            <person name="Vatlin A.A."/>
            <person name="Zakharevich N.V."/>
            <person name="Kasianov A.S."/>
            <person name="Danilenko V.N."/>
        </authorList>
    </citation>
    <scope>NUCLEOTIDE SEQUENCE [LARGE SCALE GENOMIC DNA]</scope>
    <source>
        <strain evidence="1 2">ATCC 19609</strain>
    </source>
</reference>
<dbReference type="OrthoDB" id="9780310at2"/>
<dbReference type="AlphaFoldDB" id="A0A420V1T7"/>
<evidence type="ECO:0000313" key="2">
    <source>
        <dbReference type="Proteomes" id="UP000028058"/>
    </source>
</evidence>
<organism evidence="1 2">
    <name type="scientific">Streptomyces xinghaiensis</name>
    <dbReference type="NCBI Taxonomy" id="1038928"/>
    <lineage>
        <taxon>Bacteria</taxon>
        <taxon>Bacillati</taxon>
        <taxon>Actinomycetota</taxon>
        <taxon>Actinomycetes</taxon>
        <taxon>Kitasatosporales</taxon>
        <taxon>Streptomycetaceae</taxon>
        <taxon>Streptomyces</taxon>
    </lineage>
</organism>